<dbReference type="GO" id="GO:0005524">
    <property type="term" value="F:ATP binding"/>
    <property type="evidence" value="ECO:0007669"/>
    <property type="project" value="UniProtKB-UniRule"/>
</dbReference>
<feature type="region of interest" description="Disordered" evidence="13">
    <location>
        <begin position="1100"/>
        <end position="1217"/>
    </location>
</feature>
<keyword evidence="3" id="KW-0723">Serine/threonine-protein kinase</keyword>
<keyword evidence="16" id="KW-1185">Reference proteome</keyword>
<evidence type="ECO:0000256" key="6">
    <source>
        <dbReference type="ARBA" id="ARBA00022777"/>
    </source>
</evidence>
<dbReference type="PANTHER" id="PTHR24056">
    <property type="entry name" value="CELL DIVISION PROTEIN KINASE"/>
    <property type="match status" value="1"/>
</dbReference>
<dbReference type="EMBL" id="CAIIXF020000007">
    <property type="protein sequence ID" value="CAH1788746.1"/>
    <property type="molecule type" value="Genomic_DNA"/>
</dbReference>
<dbReference type="GO" id="GO:0004693">
    <property type="term" value="F:cyclin-dependent protein serine/threonine kinase activity"/>
    <property type="evidence" value="ECO:0007669"/>
    <property type="project" value="UniProtKB-EC"/>
</dbReference>
<comment type="caution">
    <text evidence="15">The sequence shown here is derived from an EMBL/GenBank/DDBJ whole genome shotgun (WGS) entry which is preliminary data.</text>
</comment>
<feature type="region of interest" description="Disordered" evidence="13">
    <location>
        <begin position="1063"/>
        <end position="1082"/>
    </location>
</feature>
<reference evidence="15" key="1">
    <citation type="submission" date="2022-03" db="EMBL/GenBank/DDBJ databases">
        <authorList>
            <person name="Martin C."/>
        </authorList>
    </citation>
    <scope>NUCLEOTIDE SEQUENCE</scope>
</reference>
<keyword evidence="6" id="KW-0418">Kinase</keyword>
<evidence type="ECO:0000256" key="1">
    <source>
        <dbReference type="ARBA" id="ARBA00004123"/>
    </source>
</evidence>
<dbReference type="FunFam" id="1.10.510.10:FF:000415">
    <property type="entry name" value="CMGC/CDK/CRK7 protein kinase, variant"/>
    <property type="match status" value="1"/>
</dbReference>
<evidence type="ECO:0000313" key="16">
    <source>
        <dbReference type="Proteomes" id="UP000749559"/>
    </source>
</evidence>
<dbReference type="AlphaFoldDB" id="A0A8S4P610"/>
<dbReference type="PROSITE" id="PS00107">
    <property type="entry name" value="PROTEIN_KINASE_ATP"/>
    <property type="match status" value="1"/>
</dbReference>
<organism evidence="15 16">
    <name type="scientific">Owenia fusiformis</name>
    <name type="common">Polychaete worm</name>
    <dbReference type="NCBI Taxonomy" id="6347"/>
    <lineage>
        <taxon>Eukaryota</taxon>
        <taxon>Metazoa</taxon>
        <taxon>Spiralia</taxon>
        <taxon>Lophotrochozoa</taxon>
        <taxon>Annelida</taxon>
        <taxon>Polychaeta</taxon>
        <taxon>Sedentaria</taxon>
        <taxon>Canalipalpata</taxon>
        <taxon>Sabellida</taxon>
        <taxon>Oweniida</taxon>
        <taxon>Oweniidae</taxon>
        <taxon>Owenia</taxon>
    </lineage>
</organism>
<feature type="domain" description="Protein kinase" evidence="14">
    <location>
        <begin position="585"/>
        <end position="878"/>
    </location>
</feature>
<dbReference type="Proteomes" id="UP000749559">
    <property type="component" value="Unassembled WGS sequence"/>
</dbReference>
<keyword evidence="4" id="KW-0808">Transferase</keyword>
<feature type="region of interest" description="Disordered" evidence="13">
    <location>
        <begin position="1"/>
        <end position="53"/>
    </location>
</feature>
<feature type="compositionally biased region" description="Basic residues" evidence="13">
    <location>
        <begin position="283"/>
        <end position="300"/>
    </location>
</feature>
<dbReference type="GO" id="GO:0032968">
    <property type="term" value="P:positive regulation of transcription elongation by RNA polymerase II"/>
    <property type="evidence" value="ECO:0007669"/>
    <property type="project" value="TreeGrafter"/>
</dbReference>
<comment type="similarity">
    <text evidence="2">Belongs to the protein kinase superfamily. CMGC Ser/Thr protein kinase family. CDC2/CDKX subfamily.</text>
</comment>
<keyword evidence="5 12" id="KW-0547">Nucleotide-binding</keyword>
<gene>
    <name evidence="15" type="ORF">OFUS_LOCUS14220</name>
</gene>
<feature type="compositionally biased region" description="Low complexity" evidence="13">
    <location>
        <begin position="465"/>
        <end position="479"/>
    </location>
</feature>
<dbReference type="Gene3D" id="3.30.200.20">
    <property type="entry name" value="Phosphorylase Kinase, domain 1"/>
    <property type="match status" value="1"/>
</dbReference>
<evidence type="ECO:0000256" key="5">
    <source>
        <dbReference type="ARBA" id="ARBA00022741"/>
    </source>
</evidence>
<evidence type="ECO:0000256" key="8">
    <source>
        <dbReference type="ARBA" id="ARBA00023242"/>
    </source>
</evidence>
<evidence type="ECO:0000256" key="10">
    <source>
        <dbReference type="ARBA" id="ARBA00048367"/>
    </source>
</evidence>
<feature type="compositionally biased region" description="Basic residues" evidence="13">
    <location>
        <begin position="325"/>
        <end position="341"/>
    </location>
</feature>
<dbReference type="InterPro" id="IPR017441">
    <property type="entry name" value="Protein_kinase_ATP_BS"/>
</dbReference>
<evidence type="ECO:0000259" key="14">
    <source>
        <dbReference type="PROSITE" id="PS50011"/>
    </source>
</evidence>
<dbReference type="InterPro" id="IPR050108">
    <property type="entry name" value="CDK"/>
</dbReference>
<sequence>MPRDRYFREDPYDEWDARSYSQGDSRDSGRAERSGGYDPREDPRYNRSRDYRLLSDKERAQLEEEDRLEALAREHRQKKAVKKLHKKKRSRDYEKVPREPLPDNPVHARESSSKGLKAVGEYGEISSESMEEYNTPPPSRHSPPPSRHSPPPRTGRSRVTPPPERPKTRDLSPSTALKMYKKLSKKEQSDSPAISDITDESSGRRKKKKKKDKRRHRHRSKSPVKELSPSPEIETIDEQNESPEAIIVEPDPAPSGITKGYPPKAYASPPKAYRGGGEDYRPSPKKSRHRSPSRRKKRASRSSSRDRYGRHRSKRSRSRSPYSRTRLKRSRSRSLSRKRSRSVSPPHSGQGYNSKTINHTTVKYASSLAAELSKHKKAREKLGLGQSSSSSGQTIKKGPSTPPEADIKPSDIAQSDRTTTTRVVTKVSPSSDRDRSLSITPPPSKVAPSAVQPSPHRPQEPPPQRSQEPAPSKPTLSQLPFPPSLPPEESESPYRDQQYSARPRSPPKRTLPPSGQFRKIGDLPLPAVIDEPDHYESPVHREPTPEPPTPQHTIQAKRRAKRRMSAVKMYERAGVDWGERCVEVFQIISQIGEGTYGQVYKARDKDTQDMVALKKVRLENEKEGFPITAVREIKILRQLNHTNIVNLKEIVTDKQEAADFKNDKGAFYLVFEYMDHDLMGLLESGFVHFDEENIASIMRQLLLGLNFCHKKHFLHRDIKCSNILMDNRGRVKLADFGLARLYEKEEERPYTNKVITLWYRPPELLLGEEKYGPAIDVWSCGCILGELFTKKPIFQANQEMAQLELISRTCGTPCPAVWPDIINLPLFNTVKPKKQYRRRLREEFSFIPKNPLDLMDKMLDLDPAKRCSCDEALVSPWLKNVPDDIPPPDLPLDQDCHELWSKKRKRSMREALKDAEANRPGSGSRHDTLPTARNTSVMDSKGNMYKKIVPDNNKPEQGKDIGRKNGAEGDGKEPSVNPFRDVRPAPKASSSEAAVGGGSVQPSPTVPQAQGQDTLTSIATLLLSNKPALNVPNLANVLKMPVDDVTAPHLEALSAQIVIAHKRGDSSQENTPQSGSRDDDPLKGIRTALATVLALQGHSVKKQVPSGHDALAPHPNAPREPPQDRPNSHTRHGPAPGSQPPRRQESYSSQMSISPSDDSNGYPNDYPNRRPSFDGQGRDRSFQQGGPHGDALSGGPRHRIPSLMNNEPQGGEVAGTGIDTCTMGNQETLEYRIANL</sequence>
<dbReference type="Pfam" id="PF00069">
    <property type="entry name" value="Pkinase"/>
    <property type="match status" value="1"/>
</dbReference>
<feature type="compositionally biased region" description="Polar residues" evidence="13">
    <location>
        <begin position="1001"/>
        <end position="1010"/>
    </location>
</feature>
<feature type="compositionally biased region" description="Basic residues" evidence="13">
    <location>
        <begin position="204"/>
        <end position="222"/>
    </location>
</feature>
<dbReference type="GO" id="GO:0008353">
    <property type="term" value="F:RNA polymerase II CTD heptapeptide repeat kinase activity"/>
    <property type="evidence" value="ECO:0007669"/>
    <property type="project" value="UniProtKB-EC"/>
</dbReference>
<feature type="compositionally biased region" description="Basic and acidic residues" evidence="13">
    <location>
        <begin position="1"/>
        <end position="10"/>
    </location>
</feature>
<accession>A0A8S4P610</accession>
<dbReference type="CDD" id="cd07864">
    <property type="entry name" value="STKc_CDK12"/>
    <property type="match status" value="1"/>
</dbReference>
<feature type="compositionally biased region" description="Low complexity" evidence="13">
    <location>
        <begin position="383"/>
        <end position="393"/>
    </location>
</feature>
<evidence type="ECO:0000256" key="9">
    <source>
        <dbReference type="ARBA" id="ARBA00047811"/>
    </source>
</evidence>
<evidence type="ECO:0000256" key="4">
    <source>
        <dbReference type="ARBA" id="ARBA00022679"/>
    </source>
</evidence>
<feature type="compositionally biased region" description="Basic and acidic residues" evidence="13">
    <location>
        <begin position="1167"/>
        <end position="1181"/>
    </location>
</feature>
<feature type="compositionally biased region" description="Basic residues" evidence="13">
    <location>
        <begin position="75"/>
        <end position="90"/>
    </location>
</feature>
<feature type="compositionally biased region" description="Low complexity" evidence="13">
    <location>
        <begin position="259"/>
        <end position="273"/>
    </location>
</feature>
<feature type="compositionally biased region" description="Basic and acidic residues" evidence="13">
    <location>
        <begin position="91"/>
        <end position="112"/>
    </location>
</feature>
<feature type="compositionally biased region" description="Basic and acidic residues" evidence="13">
    <location>
        <begin position="24"/>
        <end position="53"/>
    </location>
</feature>
<dbReference type="PROSITE" id="PS50011">
    <property type="entry name" value="PROTEIN_KINASE_DOM"/>
    <property type="match status" value="1"/>
</dbReference>
<feature type="binding site" evidence="12">
    <location>
        <position position="614"/>
    </location>
    <ligand>
        <name>ATP</name>
        <dbReference type="ChEBI" id="CHEBI:30616"/>
    </ligand>
</feature>
<dbReference type="PANTHER" id="PTHR24056:SF546">
    <property type="entry name" value="CYCLIN-DEPENDENT KINASE 12"/>
    <property type="match status" value="1"/>
</dbReference>
<dbReference type="GO" id="GO:0030332">
    <property type="term" value="F:cyclin binding"/>
    <property type="evidence" value="ECO:0007669"/>
    <property type="project" value="TreeGrafter"/>
</dbReference>
<feature type="region of interest" description="Disordered" evidence="13">
    <location>
        <begin position="70"/>
        <end position="559"/>
    </location>
</feature>
<feature type="compositionally biased region" description="Basic and acidic residues" evidence="13">
    <location>
        <begin position="908"/>
        <end position="917"/>
    </location>
</feature>
<comment type="catalytic activity">
    <reaction evidence="9">
        <text>L-threonyl-[protein] + ATP = O-phospho-L-threonyl-[protein] + ADP + H(+)</text>
        <dbReference type="Rhea" id="RHEA:46608"/>
        <dbReference type="Rhea" id="RHEA-COMP:11060"/>
        <dbReference type="Rhea" id="RHEA-COMP:11605"/>
        <dbReference type="ChEBI" id="CHEBI:15378"/>
        <dbReference type="ChEBI" id="CHEBI:30013"/>
        <dbReference type="ChEBI" id="CHEBI:30616"/>
        <dbReference type="ChEBI" id="CHEBI:61977"/>
        <dbReference type="ChEBI" id="CHEBI:456216"/>
        <dbReference type="EC" id="2.7.11.22"/>
    </reaction>
</comment>
<protein>
    <recommendedName>
        <fullName evidence="14">Protein kinase domain-containing protein</fullName>
    </recommendedName>
</protein>
<evidence type="ECO:0000256" key="11">
    <source>
        <dbReference type="ARBA" id="ARBA00049280"/>
    </source>
</evidence>
<dbReference type="PROSITE" id="PS00108">
    <property type="entry name" value="PROTEIN_KINASE_ST"/>
    <property type="match status" value="1"/>
</dbReference>
<feature type="compositionally biased region" description="Basic residues" evidence="13">
    <location>
        <begin position="308"/>
        <end position="318"/>
    </location>
</feature>
<comment type="catalytic activity">
    <reaction evidence="10">
        <text>L-seryl-[protein] + ATP = O-phospho-L-seryl-[protein] + ADP + H(+)</text>
        <dbReference type="Rhea" id="RHEA:17989"/>
        <dbReference type="Rhea" id="RHEA-COMP:9863"/>
        <dbReference type="Rhea" id="RHEA-COMP:11604"/>
        <dbReference type="ChEBI" id="CHEBI:15378"/>
        <dbReference type="ChEBI" id="CHEBI:29999"/>
        <dbReference type="ChEBI" id="CHEBI:30616"/>
        <dbReference type="ChEBI" id="CHEBI:83421"/>
        <dbReference type="ChEBI" id="CHEBI:456216"/>
        <dbReference type="EC" id="2.7.11.22"/>
    </reaction>
</comment>
<feature type="compositionally biased region" description="Basic and acidic residues" evidence="13">
    <location>
        <begin position="531"/>
        <end position="544"/>
    </location>
</feature>
<proteinExistence type="inferred from homology"/>
<dbReference type="InterPro" id="IPR011009">
    <property type="entry name" value="Kinase-like_dom_sf"/>
</dbReference>
<keyword evidence="7 12" id="KW-0067">ATP-binding</keyword>
<dbReference type="InterPro" id="IPR008271">
    <property type="entry name" value="Ser/Thr_kinase_AS"/>
</dbReference>
<comment type="catalytic activity">
    <reaction evidence="11">
        <text>[DNA-directed RNA polymerase] + ATP = phospho-[DNA-directed RNA polymerase] + ADP + H(+)</text>
        <dbReference type="Rhea" id="RHEA:10216"/>
        <dbReference type="Rhea" id="RHEA-COMP:11321"/>
        <dbReference type="Rhea" id="RHEA-COMP:11322"/>
        <dbReference type="ChEBI" id="CHEBI:15378"/>
        <dbReference type="ChEBI" id="CHEBI:30616"/>
        <dbReference type="ChEBI" id="CHEBI:43176"/>
        <dbReference type="ChEBI" id="CHEBI:68546"/>
        <dbReference type="ChEBI" id="CHEBI:456216"/>
        <dbReference type="EC" id="2.7.11.23"/>
    </reaction>
</comment>
<dbReference type="FunFam" id="3.30.200.20:FF:000074">
    <property type="entry name" value="cyclin-dependent kinase 12 isoform X2"/>
    <property type="match status" value="1"/>
</dbReference>
<dbReference type="SUPFAM" id="SSF56112">
    <property type="entry name" value="Protein kinase-like (PK-like)"/>
    <property type="match status" value="1"/>
</dbReference>
<evidence type="ECO:0000256" key="13">
    <source>
        <dbReference type="SAM" id="MobiDB-lite"/>
    </source>
</evidence>
<keyword evidence="8" id="KW-0539">Nucleus</keyword>
<evidence type="ECO:0000256" key="3">
    <source>
        <dbReference type="ARBA" id="ARBA00022527"/>
    </source>
</evidence>
<dbReference type="SMART" id="SM00220">
    <property type="entry name" value="S_TKc"/>
    <property type="match status" value="1"/>
</dbReference>
<evidence type="ECO:0000256" key="7">
    <source>
        <dbReference type="ARBA" id="ARBA00022840"/>
    </source>
</evidence>
<name>A0A8S4P610_OWEFU</name>
<comment type="subcellular location">
    <subcellularLocation>
        <location evidence="1">Nucleus</location>
    </subcellularLocation>
</comment>
<dbReference type="OrthoDB" id="28397at2759"/>
<dbReference type="GO" id="GO:0008024">
    <property type="term" value="C:cyclin/CDK positive transcription elongation factor complex"/>
    <property type="evidence" value="ECO:0007669"/>
    <property type="project" value="TreeGrafter"/>
</dbReference>
<evidence type="ECO:0000256" key="2">
    <source>
        <dbReference type="ARBA" id="ARBA00006485"/>
    </source>
</evidence>
<feature type="compositionally biased region" description="Low complexity" evidence="13">
    <location>
        <begin position="1146"/>
        <end position="1159"/>
    </location>
</feature>
<dbReference type="Gene3D" id="1.10.510.10">
    <property type="entry name" value="Transferase(Phosphotransferase) domain 1"/>
    <property type="match status" value="1"/>
</dbReference>
<dbReference type="InterPro" id="IPR000719">
    <property type="entry name" value="Prot_kinase_dom"/>
</dbReference>
<feature type="compositionally biased region" description="Basic and acidic residues" evidence="13">
    <location>
        <begin position="953"/>
        <end position="973"/>
    </location>
</feature>
<feature type="compositionally biased region" description="Polar residues" evidence="13">
    <location>
        <begin position="345"/>
        <end position="364"/>
    </location>
</feature>
<feature type="region of interest" description="Disordered" evidence="13">
    <location>
        <begin position="904"/>
        <end position="1010"/>
    </location>
</feature>
<evidence type="ECO:0000313" key="15">
    <source>
        <dbReference type="EMBL" id="CAH1788746.1"/>
    </source>
</evidence>
<evidence type="ECO:0000256" key="12">
    <source>
        <dbReference type="PROSITE-ProRule" id="PRU10141"/>
    </source>
</evidence>
<feature type="compositionally biased region" description="Pro residues" evidence="13">
    <location>
        <begin position="135"/>
        <end position="153"/>
    </location>
</feature>